<keyword evidence="1" id="KW-0732">Signal</keyword>
<proteinExistence type="predicted"/>
<dbReference type="Proteomes" id="UP000000692">
    <property type="component" value="Chromosome"/>
</dbReference>
<reference evidence="2 3" key="1">
    <citation type="journal article" date="2011" name="J. Bacteriol.">
        <title>Complete genome sequence of the industrial strain Ketogulonicigenium vulgare WSH-001.</title>
        <authorList>
            <person name="Liu L."/>
            <person name="Li Y."/>
            <person name="Zhang J."/>
            <person name="Zhou Z."/>
            <person name="Liu J."/>
            <person name="Li X."/>
            <person name="Zhou J."/>
            <person name="Du G."/>
            <person name="Wang L."/>
            <person name="Chen J."/>
        </authorList>
    </citation>
    <scope>NUCLEOTIDE SEQUENCE [LARGE SCALE GENOMIC DNA]</scope>
    <source>
        <strain evidence="2 3">WSH-001</strain>
    </source>
</reference>
<feature type="chain" id="PRO_5003395855" description="DUF2155 domain-containing protein" evidence="1">
    <location>
        <begin position="20"/>
        <end position="121"/>
    </location>
</feature>
<evidence type="ECO:0000256" key="1">
    <source>
        <dbReference type="SAM" id="SignalP"/>
    </source>
</evidence>
<dbReference type="KEGG" id="kvl:KVU_1218"/>
<sequence length="121" mass="12780">MRKLTSVILAACLLPVAAAAQEAATSAPGGTVRVLDKLNGSVTDLELTNGQSATVGRLVVTLGECRFPTDNPMGDAFQMITLQFEGNLEPVFMGWMIASSPAVSAFDNARYDVWPLSCITS</sequence>
<name>F9Y7D0_KETVW</name>
<evidence type="ECO:0008006" key="4">
    <source>
        <dbReference type="Google" id="ProtNLM"/>
    </source>
</evidence>
<feature type="signal peptide" evidence="1">
    <location>
        <begin position="1"/>
        <end position="19"/>
    </location>
</feature>
<keyword evidence="3" id="KW-1185">Reference proteome</keyword>
<dbReference type="HOGENOM" id="CLU_111521_2_1_5"/>
<dbReference type="InterPro" id="IPR019225">
    <property type="entry name" value="DUF2155"/>
</dbReference>
<dbReference type="eggNOG" id="COG4765">
    <property type="taxonomic scope" value="Bacteria"/>
</dbReference>
<dbReference type="OrthoDB" id="9810376at2"/>
<evidence type="ECO:0000313" key="3">
    <source>
        <dbReference type="Proteomes" id="UP000000692"/>
    </source>
</evidence>
<organism evidence="2 3">
    <name type="scientific">Ketogulonicigenium vulgare (strain WSH-001)</name>
    <dbReference type="NCBI Taxonomy" id="759362"/>
    <lineage>
        <taxon>Bacteria</taxon>
        <taxon>Pseudomonadati</taxon>
        <taxon>Pseudomonadota</taxon>
        <taxon>Alphaproteobacteria</taxon>
        <taxon>Rhodobacterales</taxon>
        <taxon>Roseobacteraceae</taxon>
        <taxon>Ketogulonicigenium</taxon>
    </lineage>
</organism>
<dbReference type="RefSeq" id="WP_013384522.1">
    <property type="nucleotide sequence ID" value="NC_017384.1"/>
</dbReference>
<evidence type="ECO:0000313" key="2">
    <source>
        <dbReference type="EMBL" id="AEM41058.1"/>
    </source>
</evidence>
<dbReference type="AlphaFoldDB" id="F9Y7D0"/>
<dbReference type="Pfam" id="PF09923">
    <property type="entry name" value="DUF2155"/>
    <property type="match status" value="1"/>
</dbReference>
<gene>
    <name evidence="2" type="ordered locus">KVU_1218</name>
</gene>
<accession>F9Y7D0</accession>
<protein>
    <recommendedName>
        <fullName evidence="4">DUF2155 domain-containing protein</fullName>
    </recommendedName>
</protein>
<dbReference type="EMBL" id="CP002018">
    <property type="protein sequence ID" value="AEM41058.1"/>
    <property type="molecule type" value="Genomic_DNA"/>
</dbReference>